<organism evidence="1 2">
    <name type="scientific">Gigaspora margarita</name>
    <dbReference type="NCBI Taxonomy" id="4874"/>
    <lineage>
        <taxon>Eukaryota</taxon>
        <taxon>Fungi</taxon>
        <taxon>Fungi incertae sedis</taxon>
        <taxon>Mucoromycota</taxon>
        <taxon>Glomeromycotina</taxon>
        <taxon>Glomeromycetes</taxon>
        <taxon>Diversisporales</taxon>
        <taxon>Gigasporaceae</taxon>
        <taxon>Gigaspora</taxon>
    </lineage>
</organism>
<protein>
    <submittedName>
        <fullName evidence="1">Uncharacterized protein</fullName>
    </submittedName>
</protein>
<dbReference type="Proteomes" id="UP000439903">
    <property type="component" value="Unassembled WGS sequence"/>
</dbReference>
<keyword evidence="2" id="KW-1185">Reference proteome</keyword>
<dbReference type="EMBL" id="WTPW01000152">
    <property type="protein sequence ID" value="KAF0541491.1"/>
    <property type="molecule type" value="Genomic_DNA"/>
</dbReference>
<dbReference type="OrthoDB" id="2480438at2759"/>
<accession>A0A8H4AX93</accession>
<name>A0A8H4AX93_GIGMA</name>
<proteinExistence type="predicted"/>
<comment type="caution">
    <text evidence="1">The sequence shown here is derived from an EMBL/GenBank/DDBJ whole genome shotgun (WGS) entry which is preliminary data.</text>
</comment>
<sequence>MLVALVKGIIKDYEEVYWYIFGLNEQYRWRVEIMCPMTYEEAKDLALIVEAEIDDGSVDKKKSCDNQLDDVDNKIGQTNIKKKNITEAEIGKTFISYQQPAEMRDVATNSPDLCCQNKIGVEDDKGPGDERNMIYDLINMYLENNENYKCAIDEKYHSRPDDVKHSECFES</sequence>
<evidence type="ECO:0000313" key="2">
    <source>
        <dbReference type="Proteomes" id="UP000439903"/>
    </source>
</evidence>
<evidence type="ECO:0000313" key="1">
    <source>
        <dbReference type="EMBL" id="KAF0541491.1"/>
    </source>
</evidence>
<gene>
    <name evidence="1" type="ORF">F8M41_005417</name>
</gene>
<reference evidence="1 2" key="1">
    <citation type="journal article" date="2019" name="Environ. Microbiol.">
        <title>At the nexus of three kingdoms: the genome of the mycorrhizal fungus Gigaspora margarita provides insights into plant, endobacterial and fungal interactions.</title>
        <authorList>
            <person name="Venice F."/>
            <person name="Ghignone S."/>
            <person name="Salvioli di Fossalunga A."/>
            <person name="Amselem J."/>
            <person name="Novero M."/>
            <person name="Xianan X."/>
            <person name="Sedzielewska Toro K."/>
            <person name="Morin E."/>
            <person name="Lipzen A."/>
            <person name="Grigoriev I.V."/>
            <person name="Henrissat B."/>
            <person name="Martin F.M."/>
            <person name="Bonfante P."/>
        </authorList>
    </citation>
    <scope>NUCLEOTIDE SEQUENCE [LARGE SCALE GENOMIC DNA]</scope>
    <source>
        <strain evidence="1 2">BEG34</strain>
    </source>
</reference>
<dbReference type="AlphaFoldDB" id="A0A8H4AX93"/>